<evidence type="ECO:0000313" key="8">
    <source>
        <dbReference type="Proteomes" id="UP000016662"/>
    </source>
</evidence>
<keyword evidence="5 6" id="KW-0472">Membrane</keyword>
<feature type="transmembrane region" description="Helical" evidence="6">
    <location>
        <begin position="211"/>
        <end position="229"/>
    </location>
</feature>
<keyword evidence="2" id="KW-1003">Cell membrane</keyword>
<evidence type="ECO:0000256" key="5">
    <source>
        <dbReference type="ARBA" id="ARBA00023136"/>
    </source>
</evidence>
<organism evidence="7 8">
    <name type="scientific">Ruminococcus callidus ATCC 27760</name>
    <dbReference type="NCBI Taxonomy" id="411473"/>
    <lineage>
        <taxon>Bacteria</taxon>
        <taxon>Bacillati</taxon>
        <taxon>Bacillota</taxon>
        <taxon>Clostridia</taxon>
        <taxon>Eubacteriales</taxon>
        <taxon>Oscillospiraceae</taxon>
        <taxon>Ruminococcus</taxon>
    </lineage>
</organism>
<dbReference type="EMBL" id="AWVF01000315">
    <property type="protein sequence ID" value="ERJ91433.1"/>
    <property type="molecule type" value="Genomic_DNA"/>
</dbReference>
<name>U2LWF4_9FIRM</name>
<feature type="transmembrane region" description="Helical" evidence="6">
    <location>
        <begin position="131"/>
        <end position="150"/>
    </location>
</feature>
<evidence type="ECO:0000256" key="1">
    <source>
        <dbReference type="ARBA" id="ARBA00004651"/>
    </source>
</evidence>
<dbReference type="PANTHER" id="PTHR30294">
    <property type="entry name" value="MEMBRANE COMPONENT OF ABC TRANSPORTER YHHJ-RELATED"/>
    <property type="match status" value="1"/>
</dbReference>
<feature type="transmembrane region" description="Helical" evidence="6">
    <location>
        <begin position="156"/>
        <end position="175"/>
    </location>
</feature>
<dbReference type="InterPro" id="IPR051449">
    <property type="entry name" value="ABC-2_transporter_component"/>
</dbReference>
<dbReference type="GO" id="GO:0005886">
    <property type="term" value="C:plasma membrane"/>
    <property type="evidence" value="ECO:0007669"/>
    <property type="project" value="UniProtKB-SubCell"/>
</dbReference>
<accession>U2LWF4</accession>
<comment type="subcellular location">
    <subcellularLocation>
        <location evidence="1">Cell membrane</location>
        <topology evidence="1">Multi-pass membrane protein</topology>
    </subcellularLocation>
</comment>
<gene>
    <name evidence="7" type="ORF">RUMCAL_02600</name>
</gene>
<feature type="transmembrane region" description="Helical" evidence="6">
    <location>
        <begin position="104"/>
        <end position="124"/>
    </location>
</feature>
<comment type="caution">
    <text evidence="7">The sequence shown here is derived from an EMBL/GenBank/DDBJ whole genome shotgun (WGS) entry which is preliminary data.</text>
</comment>
<dbReference type="OrthoDB" id="9794512at2"/>
<keyword evidence="3 6" id="KW-0812">Transmembrane</keyword>
<protein>
    <recommendedName>
        <fullName evidence="9">ABC-2 type transporter</fullName>
    </recommendedName>
</protein>
<feature type="transmembrane region" description="Helical" evidence="6">
    <location>
        <begin position="12"/>
        <end position="34"/>
    </location>
</feature>
<sequence length="235" mass="25788">MGAIYRREVGAFFTSSIAYVFLAVFYLAAGYFFFGSSLAMATTDMSNLFSSLFFVITILIPVLTMRLFSEEKKQKTEQGLLTAPVSIGGIVMGKYLAALTLYTIGLAIIFVYALILSFFGAVAWGIVISNILALFLLGAAFIAVTLFISSLTENQVVAAVLGMIVLLALALIDVVARYAENVPVVPTVLNALSFYTRYYDFTAGLFDPAGVLFYVSTAVIFNFFTVRVFEKRRWS</sequence>
<evidence type="ECO:0008006" key="9">
    <source>
        <dbReference type="Google" id="ProtNLM"/>
    </source>
</evidence>
<evidence type="ECO:0000256" key="3">
    <source>
        <dbReference type="ARBA" id="ARBA00022692"/>
    </source>
</evidence>
<dbReference type="PANTHER" id="PTHR30294:SF29">
    <property type="entry name" value="MULTIDRUG ABC TRANSPORTER PERMEASE YBHS-RELATED"/>
    <property type="match status" value="1"/>
</dbReference>
<dbReference type="AlphaFoldDB" id="U2LWF4"/>
<keyword evidence="4 6" id="KW-1133">Transmembrane helix</keyword>
<evidence type="ECO:0000256" key="4">
    <source>
        <dbReference type="ARBA" id="ARBA00022989"/>
    </source>
</evidence>
<dbReference type="Proteomes" id="UP000016662">
    <property type="component" value="Unassembled WGS sequence"/>
</dbReference>
<keyword evidence="8" id="KW-1185">Reference proteome</keyword>
<reference evidence="7 8" key="1">
    <citation type="submission" date="2013-07" db="EMBL/GenBank/DDBJ databases">
        <authorList>
            <person name="Weinstock G."/>
            <person name="Sodergren E."/>
            <person name="Wylie T."/>
            <person name="Fulton L."/>
            <person name="Fulton R."/>
            <person name="Fronick C."/>
            <person name="O'Laughlin M."/>
            <person name="Godfrey J."/>
            <person name="Miner T."/>
            <person name="Herter B."/>
            <person name="Appelbaum E."/>
            <person name="Cordes M."/>
            <person name="Lek S."/>
            <person name="Wollam A."/>
            <person name="Pepin K.H."/>
            <person name="Palsikar V.B."/>
            <person name="Mitreva M."/>
            <person name="Wilson R.K."/>
        </authorList>
    </citation>
    <scope>NUCLEOTIDE SEQUENCE [LARGE SCALE GENOMIC DNA]</scope>
    <source>
        <strain evidence="7 8">ATCC 27760</strain>
    </source>
</reference>
<dbReference type="HOGENOM" id="CLU_081003_0_0_9"/>
<evidence type="ECO:0000256" key="2">
    <source>
        <dbReference type="ARBA" id="ARBA00022475"/>
    </source>
</evidence>
<dbReference type="STRING" id="411473.RUMCAL_02600"/>
<dbReference type="RefSeq" id="WP_021680772.1">
    <property type="nucleotide sequence ID" value="NZ_KI260304.1"/>
</dbReference>
<dbReference type="PATRIC" id="fig|411473.3.peg.2177"/>
<feature type="transmembrane region" description="Helical" evidence="6">
    <location>
        <begin position="46"/>
        <end position="68"/>
    </location>
</feature>
<proteinExistence type="predicted"/>
<evidence type="ECO:0000313" key="7">
    <source>
        <dbReference type="EMBL" id="ERJ91433.1"/>
    </source>
</evidence>
<evidence type="ECO:0000256" key="6">
    <source>
        <dbReference type="SAM" id="Phobius"/>
    </source>
</evidence>
<dbReference type="eggNOG" id="COG1277">
    <property type="taxonomic scope" value="Bacteria"/>
</dbReference>
<dbReference type="Pfam" id="PF12730">
    <property type="entry name" value="ABC2_membrane_4"/>
    <property type="match status" value="1"/>
</dbReference>